<keyword evidence="12" id="KW-0812">Transmembrane</keyword>
<dbReference type="CDD" id="cd11072">
    <property type="entry name" value="CYP71-like"/>
    <property type="match status" value="1"/>
</dbReference>
<evidence type="ECO:0000256" key="6">
    <source>
        <dbReference type="ARBA" id="ARBA00023002"/>
    </source>
</evidence>
<comment type="similarity">
    <text evidence="3 11">Belongs to the cytochrome P450 family.</text>
</comment>
<dbReference type="FunFam" id="1.10.630.10:FF:000011">
    <property type="entry name" value="Cytochrome P450 83B1"/>
    <property type="match status" value="1"/>
</dbReference>
<comment type="cofactor">
    <cofactor evidence="1 10">
        <name>heme</name>
        <dbReference type="ChEBI" id="CHEBI:30413"/>
    </cofactor>
</comment>
<keyword evidence="6 11" id="KW-0560">Oxidoreductase</keyword>
<name>A0A0G7ZNY2_PICGL</name>
<evidence type="ECO:0000256" key="5">
    <source>
        <dbReference type="ARBA" id="ARBA00022723"/>
    </source>
</evidence>
<comment type="subcellular location">
    <subcellularLocation>
        <location evidence="2">Membrane</location>
    </subcellularLocation>
</comment>
<keyword evidence="9 12" id="KW-0472">Membrane</keyword>
<dbReference type="PANTHER" id="PTHR47943">
    <property type="entry name" value="CYTOCHROME P450 93A3-LIKE"/>
    <property type="match status" value="1"/>
</dbReference>
<keyword evidence="8 11" id="KW-0503">Monooxygenase</keyword>
<keyword evidence="7 10" id="KW-0408">Iron</keyword>
<dbReference type="GO" id="GO:0004497">
    <property type="term" value="F:monooxygenase activity"/>
    <property type="evidence" value="ECO:0007669"/>
    <property type="project" value="UniProtKB-KW"/>
</dbReference>
<evidence type="ECO:0000256" key="9">
    <source>
        <dbReference type="ARBA" id="ARBA00023136"/>
    </source>
</evidence>
<dbReference type="PROSITE" id="PS00086">
    <property type="entry name" value="CYTOCHROME_P450"/>
    <property type="match status" value="1"/>
</dbReference>
<feature type="transmembrane region" description="Helical" evidence="12">
    <location>
        <begin position="12"/>
        <end position="29"/>
    </location>
</feature>
<dbReference type="InterPro" id="IPR017972">
    <property type="entry name" value="Cyt_P450_CS"/>
</dbReference>
<organism evidence="13">
    <name type="scientific">Picea glauca</name>
    <name type="common">White spruce</name>
    <name type="synonym">Pinus glauca</name>
    <dbReference type="NCBI Taxonomy" id="3330"/>
    <lineage>
        <taxon>Eukaryota</taxon>
        <taxon>Viridiplantae</taxon>
        <taxon>Streptophyta</taxon>
        <taxon>Embryophyta</taxon>
        <taxon>Tracheophyta</taxon>
        <taxon>Spermatophyta</taxon>
        <taxon>Pinopsida</taxon>
        <taxon>Pinidae</taxon>
        <taxon>Conifers I</taxon>
        <taxon>Pinales</taxon>
        <taxon>Pinaceae</taxon>
        <taxon>Picea</taxon>
    </lineage>
</organism>
<dbReference type="SUPFAM" id="SSF48264">
    <property type="entry name" value="Cytochrome P450"/>
    <property type="match status" value="1"/>
</dbReference>
<evidence type="ECO:0000256" key="2">
    <source>
        <dbReference type="ARBA" id="ARBA00004370"/>
    </source>
</evidence>
<evidence type="ECO:0000256" key="11">
    <source>
        <dbReference type="RuleBase" id="RU000461"/>
    </source>
</evidence>
<gene>
    <name evidence="13" type="primary">cytochrome P450 CYP736C4</name>
</gene>
<evidence type="ECO:0000256" key="3">
    <source>
        <dbReference type="ARBA" id="ARBA00010617"/>
    </source>
</evidence>
<dbReference type="GO" id="GO:0020037">
    <property type="term" value="F:heme binding"/>
    <property type="evidence" value="ECO:0007669"/>
    <property type="project" value="InterPro"/>
</dbReference>
<dbReference type="GO" id="GO:0016020">
    <property type="term" value="C:membrane"/>
    <property type="evidence" value="ECO:0007669"/>
    <property type="project" value="UniProtKB-SubCell"/>
</dbReference>
<dbReference type="PANTHER" id="PTHR47943:SF2">
    <property type="entry name" value="CYTOCHROME P450"/>
    <property type="match status" value="1"/>
</dbReference>
<sequence length="505" mass="57054">MKITGGGLNAYYSLGLLVLFVAWLLLFTIRPRSAKLLPPGPPALPIIGNLHMLGKLPHRNLRDIAQKYGPLMFLRFGSVPTVVASSPEMAEQFLKTHDLNFAGRPSTTVGKNMIYNSTDIGFSPYGPYWRTMRKVCVLELLSPKRLELLKFVRKEEICALIHSVTKCSLSGEAVNVSKLVSAMTTDIICRMAFGKKYCEEDLDSRGFKDMIKEVFFLSGAINIGDFIPWLEWMDLQGLRRRQKRCHNTFDAFFEMVIEEHVQKSNDESADNKDFVHVMLGLMENDDMEIKITRDNIKAVIFDMLGAGTDTSSATLEWAMSEMLLNPSMMRKVQEELENVVGLDRRVEESDLPRLDYLKAVVKETLRLHPPGPLLIPHESFHDCTVGGYFIPRKSRLIVNVWALARDPKSWEYADVFKPERFIGSPIDIKGQHFQMIPFGAGRRGCPGQSLALTVVEYALASLLHCFDWKLPDGMKPGDLDMTEEFGLSTPRSVHLVAVPTLRLKV</sequence>
<feature type="binding site" description="axial binding residue" evidence="10">
    <location>
        <position position="445"/>
    </location>
    <ligand>
        <name>heme</name>
        <dbReference type="ChEBI" id="CHEBI:30413"/>
    </ligand>
    <ligandPart>
        <name>Fe</name>
        <dbReference type="ChEBI" id="CHEBI:18248"/>
    </ligandPart>
</feature>
<protein>
    <submittedName>
        <fullName evidence="13">Cytochrome P450 CYP736C4</fullName>
    </submittedName>
</protein>
<reference evidence="13" key="1">
    <citation type="journal article" date="2015" name="Plant J.">
        <title>Improved white spruce (Picea glauca) genome assemblies and annotation of large gene families of conifer terpenoid and phenolic defense metabolism.</title>
        <authorList>
            <person name="Warren R.L."/>
            <person name="Keeling C.I."/>
            <person name="Yuen M.M."/>
            <person name="Raymond A."/>
            <person name="Taylor G.A."/>
            <person name="Vandervalk B.P."/>
            <person name="Mohamadi H."/>
            <person name="Paulino D."/>
            <person name="Chiu R."/>
            <person name="Jackman S.D."/>
            <person name="Robertson G."/>
            <person name="Yang C."/>
            <person name="Hoffmann M."/>
            <person name="Weigel D."/>
            <person name="Nelson D.R."/>
            <person name="Ritland C."/>
            <person name="Isabel N."/>
            <person name="Jaquish B."/>
            <person name="Yanchuk A."/>
            <person name="Bousquet J."/>
            <person name="Jones S.J."/>
            <person name="MacKay J."/>
            <person name="Birol I."/>
            <person name="Bohlmann J."/>
        </authorList>
    </citation>
    <scope>NUCLEOTIDE SEQUENCE</scope>
</reference>
<dbReference type="InterPro" id="IPR002401">
    <property type="entry name" value="Cyt_P450_E_grp-I"/>
</dbReference>
<dbReference type="AlphaFoldDB" id="A0A0G7ZNY2"/>
<evidence type="ECO:0000256" key="12">
    <source>
        <dbReference type="SAM" id="Phobius"/>
    </source>
</evidence>
<dbReference type="Pfam" id="PF00067">
    <property type="entry name" value="p450"/>
    <property type="match status" value="1"/>
</dbReference>
<accession>A0A0G7ZNY2</accession>
<dbReference type="InterPro" id="IPR036396">
    <property type="entry name" value="Cyt_P450_sf"/>
</dbReference>
<evidence type="ECO:0000313" key="13">
    <source>
        <dbReference type="EMBL" id="JAI17609.1"/>
    </source>
</evidence>
<dbReference type="InterPro" id="IPR001128">
    <property type="entry name" value="Cyt_P450"/>
</dbReference>
<dbReference type="PRINTS" id="PR00385">
    <property type="entry name" value="P450"/>
</dbReference>
<dbReference type="Gene3D" id="1.10.630.10">
    <property type="entry name" value="Cytochrome P450"/>
    <property type="match status" value="1"/>
</dbReference>
<dbReference type="GO" id="GO:0005506">
    <property type="term" value="F:iron ion binding"/>
    <property type="evidence" value="ECO:0007669"/>
    <property type="project" value="InterPro"/>
</dbReference>
<evidence type="ECO:0000256" key="4">
    <source>
        <dbReference type="ARBA" id="ARBA00022617"/>
    </source>
</evidence>
<evidence type="ECO:0000256" key="7">
    <source>
        <dbReference type="ARBA" id="ARBA00023004"/>
    </source>
</evidence>
<proteinExistence type="inferred from homology"/>
<keyword evidence="4 10" id="KW-0349">Heme</keyword>
<evidence type="ECO:0000256" key="10">
    <source>
        <dbReference type="PIRSR" id="PIRSR602401-1"/>
    </source>
</evidence>
<dbReference type="PRINTS" id="PR00463">
    <property type="entry name" value="EP450I"/>
</dbReference>
<keyword evidence="5 10" id="KW-0479">Metal-binding</keyword>
<evidence type="ECO:0000256" key="1">
    <source>
        <dbReference type="ARBA" id="ARBA00001971"/>
    </source>
</evidence>
<dbReference type="EMBL" id="GCHX01498902">
    <property type="protein sequence ID" value="JAI17609.1"/>
    <property type="molecule type" value="Transcribed_RNA"/>
</dbReference>
<dbReference type="GO" id="GO:0016705">
    <property type="term" value="F:oxidoreductase activity, acting on paired donors, with incorporation or reduction of molecular oxygen"/>
    <property type="evidence" value="ECO:0007669"/>
    <property type="project" value="InterPro"/>
</dbReference>
<keyword evidence="12" id="KW-1133">Transmembrane helix</keyword>
<evidence type="ECO:0000256" key="8">
    <source>
        <dbReference type="ARBA" id="ARBA00023033"/>
    </source>
</evidence>